<dbReference type="GO" id="GO:0005525">
    <property type="term" value="F:GTP binding"/>
    <property type="evidence" value="ECO:0007669"/>
    <property type="project" value="UniProtKB-KW"/>
</dbReference>
<keyword evidence="2" id="KW-0342">GTP-binding</keyword>
<dbReference type="EMBL" id="JAIWQS010000009">
    <property type="protein sequence ID" value="KAJ8754543.1"/>
    <property type="molecule type" value="Genomic_DNA"/>
</dbReference>
<evidence type="ECO:0000256" key="2">
    <source>
        <dbReference type="ARBA" id="ARBA00023134"/>
    </source>
</evidence>
<dbReference type="GO" id="GO:0003924">
    <property type="term" value="F:GTPase activity"/>
    <property type="evidence" value="ECO:0007669"/>
    <property type="project" value="TreeGrafter"/>
</dbReference>
<dbReference type="GO" id="GO:0032543">
    <property type="term" value="P:mitochondrial translation"/>
    <property type="evidence" value="ECO:0007669"/>
    <property type="project" value="TreeGrafter"/>
</dbReference>
<evidence type="ECO:0000256" key="1">
    <source>
        <dbReference type="ARBA" id="ARBA00022741"/>
    </source>
</evidence>
<organism evidence="4 5">
    <name type="scientific">Erythroxylum novogranatense</name>
    <dbReference type="NCBI Taxonomy" id="1862640"/>
    <lineage>
        <taxon>Eukaryota</taxon>
        <taxon>Viridiplantae</taxon>
        <taxon>Streptophyta</taxon>
        <taxon>Embryophyta</taxon>
        <taxon>Tracheophyta</taxon>
        <taxon>Spermatophyta</taxon>
        <taxon>Magnoliopsida</taxon>
        <taxon>eudicotyledons</taxon>
        <taxon>Gunneridae</taxon>
        <taxon>Pentapetalae</taxon>
        <taxon>rosids</taxon>
        <taxon>fabids</taxon>
        <taxon>Malpighiales</taxon>
        <taxon>Erythroxylaceae</taxon>
        <taxon>Erythroxylum</taxon>
    </lineage>
</organism>
<dbReference type="SUPFAM" id="SSF52540">
    <property type="entry name" value="P-loop containing nucleoside triphosphate hydrolases"/>
    <property type="match status" value="1"/>
</dbReference>
<dbReference type="PANTHER" id="PTHR45782">
    <property type="entry name" value="MITOCHONDRIAL RIBOSOME-ASSOCIATED GTPASE 1"/>
    <property type="match status" value="1"/>
</dbReference>
<gene>
    <name evidence="4" type="ORF">K2173_005704</name>
</gene>
<dbReference type="AlphaFoldDB" id="A0AAV8SQR2"/>
<keyword evidence="5" id="KW-1185">Reference proteome</keyword>
<reference evidence="4 5" key="1">
    <citation type="submission" date="2021-09" db="EMBL/GenBank/DDBJ databases">
        <title>Genomic insights and catalytic innovation underlie evolution of tropane alkaloids biosynthesis.</title>
        <authorList>
            <person name="Wang Y.-J."/>
            <person name="Tian T."/>
            <person name="Huang J.-P."/>
            <person name="Huang S.-X."/>
        </authorList>
    </citation>
    <scope>NUCLEOTIDE SEQUENCE [LARGE SCALE GENOMIC DNA]</scope>
    <source>
        <strain evidence="4">KIB-2018</strain>
        <tissue evidence="4">Leaf</tissue>
    </source>
</reference>
<comment type="caution">
    <text evidence="4">The sequence shown here is derived from an EMBL/GenBank/DDBJ whole genome shotgun (WGS) entry which is preliminary data.</text>
</comment>
<evidence type="ECO:0000313" key="4">
    <source>
        <dbReference type="EMBL" id="KAJ8754543.1"/>
    </source>
</evidence>
<evidence type="ECO:0000259" key="3">
    <source>
        <dbReference type="Pfam" id="PF01926"/>
    </source>
</evidence>
<accession>A0AAV8SQR2</accession>
<dbReference type="CDD" id="cd01856">
    <property type="entry name" value="YlqF"/>
    <property type="match status" value="1"/>
</dbReference>
<dbReference type="InterPro" id="IPR006073">
    <property type="entry name" value="GTP-bd"/>
</dbReference>
<dbReference type="PANTHER" id="PTHR45782:SF1">
    <property type="entry name" value="DAR GTPASE 2, MITOCHONDRIAL"/>
    <property type="match status" value="1"/>
</dbReference>
<dbReference type="Pfam" id="PF01926">
    <property type="entry name" value="MMR_HSR1"/>
    <property type="match status" value="1"/>
</dbReference>
<proteinExistence type="predicted"/>
<dbReference type="Proteomes" id="UP001159364">
    <property type="component" value="Linkage Group LG09"/>
</dbReference>
<dbReference type="InterPro" id="IPR027417">
    <property type="entry name" value="P-loop_NTPase"/>
</dbReference>
<name>A0AAV8SQR2_9ROSI</name>
<protein>
    <recommendedName>
        <fullName evidence="3">G domain-containing protein</fullName>
    </recommendedName>
</protein>
<feature type="domain" description="G" evidence="3">
    <location>
        <begin position="140"/>
        <end position="211"/>
    </location>
</feature>
<dbReference type="Gene3D" id="3.40.50.300">
    <property type="entry name" value="P-loop containing nucleotide triphosphate hydrolases"/>
    <property type="match status" value="1"/>
</dbReference>
<evidence type="ECO:0000313" key="5">
    <source>
        <dbReference type="Proteomes" id="UP001159364"/>
    </source>
</evidence>
<dbReference type="GO" id="GO:0005739">
    <property type="term" value="C:mitochondrion"/>
    <property type="evidence" value="ECO:0007669"/>
    <property type="project" value="TreeGrafter"/>
</dbReference>
<sequence>MNRMEGMVKKIWNAMRQKKAGGWYNAHMAAASHAISQRIPLVDFVLEVRDARIPFSSQCHLFNNDNNNFPKSRRIIVLNKTDLSNSSLLKDWFNYFQQQNCIAFGVNSHNTSSVKQFLNFLQKKVRESEKTDESSCATTIMMVGIPNVGKSALANSLHQIGRTSAAEKGKLRRAIVSPYPGETKDISFFKIGSHPNIYILDTPGILPPKIIDMEIFSKLALTGAFKDCLIGEKELARYFLAILCLNDEYRKWTKTNASENVTSILDQKTTASSVSETDKQKKYFTDHTQDLVVHGIRQALALTISCFNGNLQTEKDLEKLIELQVRTLKQAFHVSVEPDNDSDTKVASKLLNLYRTGRLGHYTLETPD</sequence>
<keyword evidence="1" id="KW-0547">Nucleotide-binding</keyword>